<evidence type="ECO:0000256" key="3">
    <source>
        <dbReference type="RuleBase" id="RU000363"/>
    </source>
</evidence>
<evidence type="ECO:0000256" key="2">
    <source>
        <dbReference type="ARBA" id="ARBA00023002"/>
    </source>
</evidence>
<dbReference type="SUPFAM" id="SSF51735">
    <property type="entry name" value="NAD(P)-binding Rossmann-fold domains"/>
    <property type="match status" value="1"/>
</dbReference>
<dbReference type="GO" id="GO:0016491">
    <property type="term" value="F:oxidoreductase activity"/>
    <property type="evidence" value="ECO:0007669"/>
    <property type="project" value="UniProtKB-KW"/>
</dbReference>
<sequence>MNASRKIALVTGAGSGVGRLTALALLDDGWTVVLAGRRPEPLQTLAAEAAERGQHAVAMPTDVTDPASVQALFDNIEREFGRVDVVFNNAGVNAPAVPMDELPLDKWYNVINTNVTGVFLCARAAFGLMRRQSPQGGRIINNGSISAHTPRPFTAPYTASKHAVTGITKALALDGRAYNIVASQIDIGNALTELSERMTRGVLQANGTTAPEPMMDAKHVANAVRHMASLPLEANVLTMTVMASNMPFVGRG</sequence>
<dbReference type="FunFam" id="3.40.50.720:FF:000084">
    <property type="entry name" value="Short-chain dehydrogenase reductase"/>
    <property type="match status" value="1"/>
</dbReference>
<dbReference type="Gene3D" id="3.40.50.720">
    <property type="entry name" value="NAD(P)-binding Rossmann-like Domain"/>
    <property type="match status" value="1"/>
</dbReference>
<dbReference type="InterPro" id="IPR020904">
    <property type="entry name" value="Sc_DH/Rdtase_CS"/>
</dbReference>
<evidence type="ECO:0000259" key="4">
    <source>
        <dbReference type="SMART" id="SM00822"/>
    </source>
</evidence>
<organism evidence="5 6">
    <name type="scientific">Cupriavidus plantarum</name>
    <dbReference type="NCBI Taxonomy" id="942865"/>
    <lineage>
        <taxon>Bacteria</taxon>
        <taxon>Pseudomonadati</taxon>
        <taxon>Pseudomonadota</taxon>
        <taxon>Betaproteobacteria</taxon>
        <taxon>Burkholderiales</taxon>
        <taxon>Burkholderiaceae</taxon>
        <taxon>Cupriavidus</taxon>
    </lineage>
</organism>
<dbReference type="PANTHER" id="PTHR43669">
    <property type="entry name" value="5-KETO-D-GLUCONATE 5-REDUCTASE"/>
    <property type="match status" value="1"/>
</dbReference>
<protein>
    <submittedName>
        <fullName evidence="5">NADP-dependent 3-hydroxy acid dehydrogenase YdfG</fullName>
    </submittedName>
</protein>
<evidence type="ECO:0000313" key="6">
    <source>
        <dbReference type="Proteomes" id="UP000245754"/>
    </source>
</evidence>
<dbReference type="SMART" id="SM00822">
    <property type="entry name" value="PKS_KR"/>
    <property type="match status" value="1"/>
</dbReference>
<dbReference type="AlphaFoldDB" id="A0A316F8M2"/>
<dbReference type="PROSITE" id="PS00061">
    <property type="entry name" value="ADH_SHORT"/>
    <property type="match status" value="1"/>
</dbReference>
<name>A0A316F8M2_9BURK</name>
<evidence type="ECO:0000256" key="1">
    <source>
        <dbReference type="ARBA" id="ARBA00006484"/>
    </source>
</evidence>
<dbReference type="PANTHER" id="PTHR43669:SF12">
    <property type="entry name" value="BLR5618 PROTEIN"/>
    <property type="match status" value="1"/>
</dbReference>
<dbReference type="Pfam" id="PF00106">
    <property type="entry name" value="adh_short"/>
    <property type="match status" value="1"/>
</dbReference>
<accession>A0A316F8M2</accession>
<dbReference type="InterPro" id="IPR057326">
    <property type="entry name" value="KR_dom"/>
</dbReference>
<gene>
    <name evidence="5" type="ORF">C7419_10498</name>
</gene>
<reference evidence="5 6" key="1">
    <citation type="submission" date="2018-05" db="EMBL/GenBank/DDBJ databases">
        <title>Genomic Encyclopedia of Type Strains, Phase IV (KMG-V): Genome sequencing to study the core and pangenomes of soil and plant-associated prokaryotes.</title>
        <authorList>
            <person name="Whitman W."/>
        </authorList>
    </citation>
    <scope>NUCLEOTIDE SEQUENCE [LARGE SCALE GENOMIC DNA]</scope>
    <source>
        <strain evidence="5 6">SLV-132</strain>
    </source>
</reference>
<feature type="domain" description="Ketoreductase" evidence="4">
    <location>
        <begin position="6"/>
        <end position="188"/>
    </location>
</feature>
<keyword evidence="2" id="KW-0560">Oxidoreductase</keyword>
<comment type="similarity">
    <text evidence="1 3">Belongs to the short-chain dehydrogenases/reductases (SDR) family.</text>
</comment>
<keyword evidence="6" id="KW-1185">Reference proteome</keyword>
<dbReference type="EMBL" id="QGGT01000004">
    <property type="protein sequence ID" value="PWK33425.1"/>
    <property type="molecule type" value="Genomic_DNA"/>
</dbReference>
<proteinExistence type="inferred from homology"/>
<dbReference type="PRINTS" id="PR00080">
    <property type="entry name" value="SDRFAMILY"/>
</dbReference>
<comment type="caution">
    <text evidence="5">The sequence shown here is derived from an EMBL/GenBank/DDBJ whole genome shotgun (WGS) entry which is preliminary data.</text>
</comment>
<evidence type="ECO:0000313" key="5">
    <source>
        <dbReference type="EMBL" id="PWK33425.1"/>
    </source>
</evidence>
<dbReference type="PRINTS" id="PR00081">
    <property type="entry name" value="GDHRDH"/>
</dbReference>
<dbReference type="InterPro" id="IPR002347">
    <property type="entry name" value="SDR_fam"/>
</dbReference>
<dbReference type="InterPro" id="IPR036291">
    <property type="entry name" value="NAD(P)-bd_dom_sf"/>
</dbReference>
<dbReference type="CDD" id="cd05233">
    <property type="entry name" value="SDR_c"/>
    <property type="match status" value="1"/>
</dbReference>
<dbReference type="RefSeq" id="WP_109584540.1">
    <property type="nucleotide sequence ID" value="NZ_QGGT01000004.1"/>
</dbReference>
<dbReference type="Proteomes" id="UP000245754">
    <property type="component" value="Unassembled WGS sequence"/>
</dbReference>